<dbReference type="Gene3D" id="3.30.2000.30">
    <property type="match status" value="1"/>
</dbReference>
<dbReference type="OrthoDB" id="7630456at2"/>
<protein>
    <submittedName>
        <fullName evidence="1">DUF3168 domain-containing protein</fullName>
    </submittedName>
</protein>
<dbReference type="InterPro" id="IPR053745">
    <property type="entry name" value="Viral_Tail_Comp_sf"/>
</dbReference>
<dbReference type="InterPro" id="IPR021508">
    <property type="entry name" value="Gp17-like"/>
</dbReference>
<evidence type="ECO:0000313" key="2">
    <source>
        <dbReference type="Proteomes" id="UP000321389"/>
    </source>
</evidence>
<organism evidence="1 2">
    <name type="scientific">Nitratireductor mangrovi</name>
    <dbReference type="NCBI Taxonomy" id="2599600"/>
    <lineage>
        <taxon>Bacteria</taxon>
        <taxon>Pseudomonadati</taxon>
        <taxon>Pseudomonadota</taxon>
        <taxon>Alphaproteobacteria</taxon>
        <taxon>Hyphomicrobiales</taxon>
        <taxon>Phyllobacteriaceae</taxon>
        <taxon>Nitratireductor</taxon>
    </lineage>
</organism>
<dbReference type="KEGG" id="niy:FQ775_12435"/>
<sequence length="137" mass="15145">MAATALELQKAVFTALTADGALVAKLGGPRIHDHHTPGELPFPYVSFGRTSLFDWSTSSEGGSEQLFTLHVWSKARGKAEALEIMELVRACLDDQPLAMAEGQLVLMRLEFAEVRRDDDLALYRGSMRFRALVERPA</sequence>
<dbReference type="RefSeq" id="WP_146299764.1">
    <property type="nucleotide sequence ID" value="NZ_CP042301.2"/>
</dbReference>
<dbReference type="Pfam" id="PF11367">
    <property type="entry name" value="Tail_completion_gp17"/>
    <property type="match status" value="1"/>
</dbReference>
<accession>A0A5B8KZT0</accession>
<dbReference type="AlphaFoldDB" id="A0A5B8KZT0"/>
<reference evidence="1" key="1">
    <citation type="submission" date="2020-04" db="EMBL/GenBank/DDBJ databases">
        <title>Nitratireductor sp. nov. isolated from mangrove soil.</title>
        <authorList>
            <person name="Ye Y."/>
        </authorList>
    </citation>
    <scope>NUCLEOTIDE SEQUENCE</scope>
    <source>
        <strain evidence="1">SY7</strain>
    </source>
</reference>
<proteinExistence type="predicted"/>
<dbReference type="EMBL" id="CP042301">
    <property type="protein sequence ID" value="QDZ01119.1"/>
    <property type="molecule type" value="Genomic_DNA"/>
</dbReference>
<name>A0A5B8KZT0_9HYPH</name>
<keyword evidence="2" id="KW-1185">Reference proteome</keyword>
<evidence type="ECO:0000313" key="1">
    <source>
        <dbReference type="EMBL" id="QDZ01119.1"/>
    </source>
</evidence>
<gene>
    <name evidence="1" type="ORF">FQ775_12435</name>
</gene>
<dbReference type="Proteomes" id="UP000321389">
    <property type="component" value="Chromosome"/>
</dbReference>